<keyword evidence="2" id="KW-0853">WD repeat</keyword>
<dbReference type="Proteomes" id="UP000005237">
    <property type="component" value="Unassembled WGS sequence"/>
</dbReference>
<accession>A0A8R1HJ27</accession>
<sequence>MSFIASFKSHVFIASGDLIRNFQIQDQQNTTQPFWSLSQLAPELIQKDGSDVEKSVKVVDKRVILCMAHSNVTSSNRYFLTIGTNEKQIHVLEYFCDQNNGNILKVEHIMTAIVPKAPTALAFDKEDCYVSVGDRAGDVHRFSVIHGKIFELAGAISMILDIAFTPDGKRIVVCDRDEKVRVMRYPQVRKPISRFYIGRF</sequence>
<dbReference type="GO" id="GO:0005829">
    <property type="term" value="C:cytosol"/>
    <property type="evidence" value="ECO:0007669"/>
    <property type="project" value="TreeGrafter"/>
</dbReference>
<dbReference type="GO" id="GO:0006400">
    <property type="term" value="P:tRNA modification"/>
    <property type="evidence" value="ECO:0007669"/>
    <property type="project" value="TreeGrafter"/>
</dbReference>
<organism evidence="6 7">
    <name type="scientific">Caenorhabditis japonica</name>
    <dbReference type="NCBI Taxonomy" id="281687"/>
    <lineage>
        <taxon>Eukaryota</taxon>
        <taxon>Metazoa</taxon>
        <taxon>Ecdysozoa</taxon>
        <taxon>Nematoda</taxon>
        <taxon>Chromadorea</taxon>
        <taxon>Rhabditida</taxon>
        <taxon>Rhabditina</taxon>
        <taxon>Rhabditomorpha</taxon>
        <taxon>Rhabditoidea</taxon>
        <taxon>Rhabditidae</taxon>
        <taxon>Peloderinae</taxon>
        <taxon>Caenorhabditis</taxon>
    </lineage>
</organism>
<keyword evidence="3" id="KW-0819">tRNA processing</keyword>
<dbReference type="SUPFAM" id="SSF50978">
    <property type="entry name" value="WD40 repeat-like"/>
    <property type="match status" value="1"/>
</dbReference>
<dbReference type="InterPro" id="IPR028884">
    <property type="entry name" value="Trm82"/>
</dbReference>
<reference evidence="7" key="1">
    <citation type="submission" date="2010-08" db="EMBL/GenBank/DDBJ databases">
        <authorList>
            <consortium name="Caenorhabditis japonica Sequencing Consortium"/>
            <person name="Wilson R.K."/>
        </authorList>
    </citation>
    <scope>NUCLEOTIDE SEQUENCE [LARGE SCALE GENOMIC DNA]</scope>
    <source>
        <strain evidence="7">DF5081</strain>
    </source>
</reference>
<dbReference type="GO" id="GO:0043527">
    <property type="term" value="C:tRNA methyltransferase complex"/>
    <property type="evidence" value="ECO:0007669"/>
    <property type="project" value="TreeGrafter"/>
</dbReference>
<evidence type="ECO:0000256" key="5">
    <source>
        <dbReference type="ARBA" id="ARBA00023242"/>
    </source>
</evidence>
<keyword evidence="7" id="KW-1185">Reference proteome</keyword>
<dbReference type="GO" id="GO:0036265">
    <property type="term" value="P:RNA (guanine-N7)-methylation"/>
    <property type="evidence" value="ECO:0007669"/>
    <property type="project" value="InterPro"/>
</dbReference>
<keyword evidence="5" id="KW-0539">Nucleus</keyword>
<name>A0A8R1HJ27_CAEJA</name>
<evidence type="ECO:0000313" key="7">
    <source>
        <dbReference type="Proteomes" id="UP000005237"/>
    </source>
</evidence>
<proteinExistence type="predicted"/>
<dbReference type="InterPro" id="IPR036322">
    <property type="entry name" value="WD40_repeat_dom_sf"/>
</dbReference>
<dbReference type="EnsemblMetazoa" id="CJA01284.1">
    <property type="protein sequence ID" value="CJA01284.1"/>
    <property type="gene ID" value="WBGene00120488"/>
</dbReference>
<evidence type="ECO:0000256" key="3">
    <source>
        <dbReference type="ARBA" id="ARBA00022694"/>
    </source>
</evidence>
<dbReference type="PANTHER" id="PTHR16288">
    <property type="entry name" value="WD40 REPEAT PROTEIN 4"/>
    <property type="match status" value="1"/>
</dbReference>
<protein>
    <submittedName>
        <fullName evidence="6">Uncharacterized protein</fullName>
    </submittedName>
</protein>
<comment type="subcellular location">
    <subcellularLocation>
        <location evidence="1">Nucleus</location>
    </subcellularLocation>
</comment>
<evidence type="ECO:0000256" key="1">
    <source>
        <dbReference type="ARBA" id="ARBA00004123"/>
    </source>
</evidence>
<keyword evidence="4" id="KW-0677">Repeat</keyword>
<evidence type="ECO:0000313" key="6">
    <source>
        <dbReference type="EnsemblMetazoa" id="CJA01284.1"/>
    </source>
</evidence>
<dbReference type="GO" id="GO:0005634">
    <property type="term" value="C:nucleus"/>
    <property type="evidence" value="ECO:0007669"/>
    <property type="project" value="UniProtKB-SubCell"/>
</dbReference>
<dbReference type="AlphaFoldDB" id="A0A8R1HJ27"/>
<reference evidence="6" key="2">
    <citation type="submission" date="2022-06" db="UniProtKB">
        <authorList>
            <consortium name="EnsemblMetazoa"/>
        </authorList>
    </citation>
    <scope>IDENTIFICATION</scope>
    <source>
        <strain evidence="6">DF5081</strain>
    </source>
</reference>
<dbReference type="PANTHER" id="PTHR16288:SF0">
    <property type="entry name" value="TRNA (GUANINE-N(7)-)-METHYLTRANSFERASE NON-CATALYTIC SUBUNIT WDR4"/>
    <property type="match status" value="1"/>
</dbReference>
<dbReference type="InterPro" id="IPR015943">
    <property type="entry name" value="WD40/YVTN_repeat-like_dom_sf"/>
</dbReference>
<evidence type="ECO:0000256" key="4">
    <source>
        <dbReference type="ARBA" id="ARBA00022737"/>
    </source>
</evidence>
<evidence type="ECO:0000256" key="2">
    <source>
        <dbReference type="ARBA" id="ARBA00022574"/>
    </source>
</evidence>
<dbReference type="Gene3D" id="2.130.10.10">
    <property type="entry name" value="YVTN repeat-like/Quinoprotein amine dehydrogenase"/>
    <property type="match status" value="1"/>
</dbReference>